<keyword evidence="3" id="KW-1185">Reference proteome</keyword>
<organism evidence="2 3">
    <name type="scientific">Saccharobesus litoralis</name>
    <dbReference type="NCBI Taxonomy" id="2172099"/>
    <lineage>
        <taxon>Bacteria</taxon>
        <taxon>Pseudomonadati</taxon>
        <taxon>Pseudomonadota</taxon>
        <taxon>Gammaproteobacteria</taxon>
        <taxon>Alteromonadales</taxon>
        <taxon>Alteromonadaceae</taxon>
        <taxon>Saccharobesus</taxon>
    </lineage>
</organism>
<dbReference type="OrthoDB" id="9839223at2"/>
<evidence type="ECO:0000313" key="3">
    <source>
        <dbReference type="Proteomes" id="UP000244441"/>
    </source>
</evidence>
<protein>
    <submittedName>
        <fullName evidence="2">Uncharacterized protein</fullName>
    </submittedName>
</protein>
<name>A0A2S0VVQ6_9ALTE</name>
<accession>A0A2S0VVQ6</accession>
<dbReference type="EMBL" id="CP026604">
    <property type="protein sequence ID" value="AWB68263.1"/>
    <property type="molecule type" value="Genomic_DNA"/>
</dbReference>
<dbReference type="RefSeq" id="WP_108604327.1">
    <property type="nucleotide sequence ID" value="NZ_CP026604.1"/>
</dbReference>
<dbReference type="AlphaFoldDB" id="A0A2S0VVQ6"/>
<evidence type="ECO:0000256" key="1">
    <source>
        <dbReference type="SAM" id="Coils"/>
    </source>
</evidence>
<evidence type="ECO:0000313" key="2">
    <source>
        <dbReference type="EMBL" id="AWB68263.1"/>
    </source>
</evidence>
<feature type="coiled-coil region" evidence="1">
    <location>
        <begin position="11"/>
        <end position="38"/>
    </location>
</feature>
<proteinExistence type="predicted"/>
<gene>
    <name evidence="2" type="ORF">C2869_18405</name>
</gene>
<reference evidence="2 3" key="1">
    <citation type="submission" date="2018-01" db="EMBL/GenBank/DDBJ databases">
        <title>Genome sequence of a Cantenovulum-like bacteria.</title>
        <authorList>
            <person name="Tan W.R."/>
            <person name="Lau N.-S."/>
            <person name="Go F."/>
            <person name="Amirul A.-A.A."/>
        </authorList>
    </citation>
    <scope>NUCLEOTIDE SEQUENCE [LARGE SCALE GENOMIC DNA]</scope>
    <source>
        <strain evidence="2 3">CCB-QB4</strain>
    </source>
</reference>
<keyword evidence="1" id="KW-0175">Coiled coil</keyword>
<dbReference type="Proteomes" id="UP000244441">
    <property type="component" value="Chromosome"/>
</dbReference>
<sequence length="165" mass="18687">MLANYSQVSQHKSADNLAEQQNQAIEKTQAKKNNQAQAEQKINTASVVNISFEAELIRQNASEIMQGINLTKISQNQLDSLTEHLYQHNVINSQEYATLSFFGEQVFNAQDSTSEQLRIDANQPQDMIGKWQDKLQQLQDMRAKPIAQQQAKRMVNLLINLQASA</sequence>
<dbReference type="KEGG" id="cate:C2869_18405"/>